<dbReference type="Proteomes" id="UP000494135">
    <property type="component" value="Unassembled WGS sequence"/>
</dbReference>
<dbReference type="EMBL" id="NBYX01000022">
    <property type="protein sequence ID" value="ORT81705.1"/>
    <property type="molecule type" value="Genomic_DNA"/>
</dbReference>
<reference evidence="3 4" key="1">
    <citation type="submission" date="2017-04" db="EMBL/GenBank/DDBJ databases">
        <title>Burkholderia puraquae sp. nov., a novel Burkholderia cepacia complex species from hospital setting samples.</title>
        <authorList>
            <person name="Martina P."/>
            <person name="Leguizamon M."/>
            <person name="Prieto C."/>
            <person name="Sousa S."/>
            <person name="Montanaro P."/>
            <person name="Draghi W."/>
            <person name="Staembler M."/>
            <person name="Bettiol M."/>
            <person name="Figoli C."/>
            <person name="Palau J."/>
            <person name="Alvarez F."/>
            <person name="Benetti S."/>
            <person name="Anchat E."/>
            <person name="Vescina C."/>
            <person name="Ferreras J."/>
            <person name="Lasch P."/>
            <person name="Lagares A."/>
            <person name="Zorreguieta A."/>
            <person name="Yantorno O."/>
            <person name="Bosch A."/>
        </authorList>
    </citation>
    <scope>NUCLEOTIDE SEQUENCE [LARGE SCALE GENOMIC DNA]</scope>
    <source>
        <strain evidence="3 4">CAMPA 1040</strain>
    </source>
</reference>
<keyword evidence="4" id="KW-1185">Reference proteome</keyword>
<dbReference type="EMBL" id="CADIKG010000024">
    <property type="protein sequence ID" value="CAB3769214.1"/>
    <property type="molecule type" value="Genomic_DNA"/>
</dbReference>
<keyword evidence="1" id="KW-0732">Signal</keyword>
<evidence type="ECO:0000313" key="5">
    <source>
        <dbReference type="Proteomes" id="UP000494135"/>
    </source>
</evidence>
<name>A0A1X1P8S8_9BURK</name>
<dbReference type="Gene3D" id="3.40.190.10">
    <property type="entry name" value="Periplasmic binding protein-like II"/>
    <property type="match status" value="2"/>
</dbReference>
<evidence type="ECO:0000313" key="3">
    <source>
        <dbReference type="EMBL" id="ORT81705.1"/>
    </source>
</evidence>
<dbReference type="InterPro" id="IPR050682">
    <property type="entry name" value="ModA/WtpA"/>
</dbReference>
<evidence type="ECO:0000256" key="1">
    <source>
        <dbReference type="SAM" id="SignalP"/>
    </source>
</evidence>
<dbReference type="PANTHER" id="PTHR30632:SF0">
    <property type="entry name" value="SULFATE-BINDING PROTEIN"/>
    <property type="match status" value="1"/>
</dbReference>
<reference evidence="2 5" key="2">
    <citation type="submission" date="2020-04" db="EMBL/GenBank/DDBJ databases">
        <authorList>
            <person name="De Canck E."/>
        </authorList>
    </citation>
    <scope>NUCLEOTIDE SEQUENCE [LARGE SCALE GENOMIC DNA]</scope>
    <source>
        <strain evidence="2 5">LMG 29660</strain>
    </source>
</reference>
<evidence type="ECO:0000313" key="4">
    <source>
        <dbReference type="Proteomes" id="UP000193146"/>
    </source>
</evidence>
<sequence length="352" mass="38375">MTSIPMQPPPPSRRRRRTLRAVLAAWLCCASALPLAAPADTATTVFPPWQNGRNNDATHRGLEFTVPQVDVLADFHGDLTAPKLVLFVGGNYFFAMAPLVAKFEEDHPEYRGRIYWETIPPGLLVKQIQAGGTITVGNMTWTVKPDAYFAGLGKINGLIADGTLAGPAVPYVTNQLTIMVRAGNPKRIASLNDLARPDVQLAMPNPAFEGVARQIRASLVKAGGDALARTVYDDKVRAGTTELTHIHHRETALFLMQGRADAGVLWQSESAFQEQVGHPLMHIDIPAEQNTTAIYAGAMVKDAPHPEAARKWLGFIQSPEAFRIFQRYGFGRYDAATPAQHLAPEQKQPGAS</sequence>
<dbReference type="Pfam" id="PF13531">
    <property type="entry name" value="SBP_bac_11"/>
    <property type="match status" value="1"/>
</dbReference>
<accession>A0A1X1P8S8</accession>
<evidence type="ECO:0000313" key="2">
    <source>
        <dbReference type="EMBL" id="CAB3769214.1"/>
    </source>
</evidence>
<feature type="signal peptide" evidence="1">
    <location>
        <begin position="1"/>
        <end position="36"/>
    </location>
</feature>
<dbReference type="PANTHER" id="PTHR30632">
    <property type="entry name" value="MOLYBDATE-BINDING PERIPLASMIC PROTEIN"/>
    <property type="match status" value="1"/>
</dbReference>
<dbReference type="RefSeq" id="WP_085042470.1">
    <property type="nucleotide sequence ID" value="NZ_CADIKG010000024.1"/>
</dbReference>
<dbReference type="Proteomes" id="UP000193146">
    <property type="component" value="Unassembled WGS sequence"/>
</dbReference>
<dbReference type="OrthoDB" id="9802127at2"/>
<gene>
    <name evidence="3" type="ORF">B7G54_30715</name>
    <name evidence="2" type="ORF">LMG29660_06303</name>
</gene>
<feature type="chain" id="PRO_5044567354" evidence="1">
    <location>
        <begin position="37"/>
        <end position="352"/>
    </location>
</feature>
<proteinExistence type="predicted"/>
<dbReference type="AlphaFoldDB" id="A0A1X1P8S8"/>
<dbReference type="GO" id="GO:0030973">
    <property type="term" value="F:molybdate ion binding"/>
    <property type="evidence" value="ECO:0007669"/>
    <property type="project" value="TreeGrafter"/>
</dbReference>
<organism evidence="3 4">
    <name type="scientific">Burkholderia puraquae</name>
    <dbReference type="NCBI Taxonomy" id="1904757"/>
    <lineage>
        <taxon>Bacteria</taxon>
        <taxon>Pseudomonadati</taxon>
        <taxon>Pseudomonadota</taxon>
        <taxon>Betaproteobacteria</taxon>
        <taxon>Burkholderiales</taxon>
        <taxon>Burkholderiaceae</taxon>
        <taxon>Burkholderia</taxon>
        <taxon>Burkholderia cepacia complex</taxon>
    </lineage>
</organism>
<dbReference type="GO" id="GO:0015689">
    <property type="term" value="P:molybdate ion transport"/>
    <property type="evidence" value="ECO:0007669"/>
    <property type="project" value="TreeGrafter"/>
</dbReference>
<dbReference type="SUPFAM" id="SSF53850">
    <property type="entry name" value="Periplasmic binding protein-like II"/>
    <property type="match status" value="1"/>
</dbReference>
<protein>
    <submittedName>
        <fullName evidence="3">Glycine/betaine ABC transporter substrate-binding protein</fullName>
    </submittedName>
</protein>